<dbReference type="InterPro" id="IPR029045">
    <property type="entry name" value="ClpP/crotonase-like_dom_sf"/>
</dbReference>
<dbReference type="GO" id="GO:0006635">
    <property type="term" value="P:fatty acid beta-oxidation"/>
    <property type="evidence" value="ECO:0007669"/>
    <property type="project" value="TreeGrafter"/>
</dbReference>
<evidence type="ECO:0008006" key="5">
    <source>
        <dbReference type="Google" id="ProtNLM"/>
    </source>
</evidence>
<dbReference type="PANTHER" id="PTHR11941">
    <property type="entry name" value="ENOYL-COA HYDRATASE-RELATED"/>
    <property type="match status" value="1"/>
</dbReference>
<accession>X0VZ32</accession>
<dbReference type="InterPro" id="IPR001753">
    <property type="entry name" value="Enoyl-CoA_hydra/iso"/>
</dbReference>
<organism evidence="4">
    <name type="scientific">marine sediment metagenome</name>
    <dbReference type="NCBI Taxonomy" id="412755"/>
    <lineage>
        <taxon>unclassified sequences</taxon>
        <taxon>metagenomes</taxon>
        <taxon>ecological metagenomes</taxon>
    </lineage>
</organism>
<proteinExistence type="inferred from homology"/>
<dbReference type="AlphaFoldDB" id="X0VZ32"/>
<comment type="similarity">
    <text evidence="1">Belongs to the enoyl-CoA hydratase/isomerase family.</text>
</comment>
<dbReference type="InterPro" id="IPR018376">
    <property type="entry name" value="Enoyl-CoA_hyd/isom_CS"/>
</dbReference>
<evidence type="ECO:0000256" key="1">
    <source>
        <dbReference type="ARBA" id="ARBA00005254"/>
    </source>
</evidence>
<dbReference type="EMBL" id="BARS01039839">
    <property type="protein sequence ID" value="GAG23555.1"/>
    <property type="molecule type" value="Genomic_DNA"/>
</dbReference>
<feature type="non-terminal residue" evidence="4">
    <location>
        <position position="1"/>
    </location>
</feature>
<dbReference type="CDD" id="cd06558">
    <property type="entry name" value="crotonase-like"/>
    <property type="match status" value="1"/>
</dbReference>
<evidence type="ECO:0000256" key="3">
    <source>
        <dbReference type="ARBA" id="ARBA00023239"/>
    </source>
</evidence>
<sequence length="179" mass="19048">FDLKEGMESGGKSFLHRFAEFFGACYLFPKPMVAAVDGLALAGGFDLAMTADFIVASPRTVFGHPEIEFGPVAILPLARFVSPARLRELCLLGTNIDAETAKTYGIVHEIVEPGRTEAVATELAEKLAAKPPSAVAATKAAINRFLGAEEIIRSDGASIDAVLSGRNEAYDSYVADKLK</sequence>
<gene>
    <name evidence="4" type="ORF">S01H1_60810</name>
</gene>
<name>X0VZ32_9ZZZZ</name>
<comment type="caution">
    <text evidence="4">The sequence shown here is derived from an EMBL/GenBank/DDBJ whole genome shotgun (WGS) entry which is preliminary data.</text>
</comment>
<protein>
    <recommendedName>
        <fullName evidence="5">Enoyl-CoA hydratase</fullName>
    </recommendedName>
</protein>
<dbReference type="Pfam" id="PF00378">
    <property type="entry name" value="ECH_1"/>
    <property type="match status" value="1"/>
</dbReference>
<dbReference type="SUPFAM" id="SSF52096">
    <property type="entry name" value="ClpP/crotonase"/>
    <property type="match status" value="1"/>
</dbReference>
<dbReference type="GO" id="GO:0016829">
    <property type="term" value="F:lyase activity"/>
    <property type="evidence" value="ECO:0007669"/>
    <property type="project" value="UniProtKB-KW"/>
</dbReference>
<evidence type="ECO:0000313" key="4">
    <source>
        <dbReference type="EMBL" id="GAG23555.1"/>
    </source>
</evidence>
<dbReference type="PROSITE" id="PS00166">
    <property type="entry name" value="ENOYL_COA_HYDRATASE"/>
    <property type="match status" value="1"/>
</dbReference>
<keyword evidence="3" id="KW-0456">Lyase</keyword>
<dbReference type="PANTHER" id="PTHR11941:SF169">
    <property type="entry name" value="(7AS)-7A-METHYL-1,5-DIOXO-2,3,5,6,7,7A-HEXAHYDRO-1H-INDENE-CARBOXYL-COA HYDROLASE"/>
    <property type="match status" value="1"/>
</dbReference>
<reference evidence="4" key="1">
    <citation type="journal article" date="2014" name="Front. Microbiol.">
        <title>High frequency of phylogenetically diverse reductive dehalogenase-homologous genes in deep subseafloor sedimentary metagenomes.</title>
        <authorList>
            <person name="Kawai M."/>
            <person name="Futagami T."/>
            <person name="Toyoda A."/>
            <person name="Takaki Y."/>
            <person name="Nishi S."/>
            <person name="Hori S."/>
            <person name="Arai W."/>
            <person name="Tsubouchi T."/>
            <person name="Morono Y."/>
            <person name="Uchiyama I."/>
            <person name="Ito T."/>
            <person name="Fujiyama A."/>
            <person name="Inagaki F."/>
            <person name="Takami H."/>
        </authorList>
    </citation>
    <scope>NUCLEOTIDE SEQUENCE</scope>
    <source>
        <strain evidence="4">Expedition CK06-06</strain>
    </source>
</reference>
<keyword evidence="2" id="KW-0443">Lipid metabolism</keyword>
<evidence type="ECO:0000256" key="2">
    <source>
        <dbReference type="ARBA" id="ARBA00023098"/>
    </source>
</evidence>
<dbReference type="Gene3D" id="3.90.226.10">
    <property type="entry name" value="2-enoyl-CoA Hydratase, Chain A, domain 1"/>
    <property type="match status" value="1"/>
</dbReference>